<dbReference type="InterPro" id="IPR025418">
    <property type="entry name" value="YrhC-like"/>
</dbReference>
<reference evidence="2 3" key="1">
    <citation type="submission" date="2019-04" db="EMBL/GenBank/DDBJ databases">
        <title>Genome sequence of Bacillus hwajinpoensis strain Y2.</title>
        <authorList>
            <person name="Fair J.L."/>
            <person name="Maclea K.S."/>
        </authorList>
    </citation>
    <scope>NUCLEOTIDE SEQUENCE [LARGE SCALE GENOMIC DNA]</scope>
    <source>
        <strain evidence="2 3">Y2</strain>
    </source>
</reference>
<feature type="transmembrane region" description="Helical" evidence="1">
    <location>
        <begin position="45"/>
        <end position="65"/>
    </location>
</feature>
<dbReference type="Pfam" id="PF14143">
    <property type="entry name" value="YrhC"/>
    <property type="match status" value="1"/>
</dbReference>
<keyword evidence="1" id="KW-0812">Transmembrane</keyword>
<evidence type="ECO:0000313" key="3">
    <source>
        <dbReference type="Proteomes" id="UP000310541"/>
    </source>
</evidence>
<evidence type="ECO:0000313" key="2">
    <source>
        <dbReference type="EMBL" id="TKD70223.1"/>
    </source>
</evidence>
<sequence length="83" mass="9388">MRGERVMKQLQDKMTDYKRFAFVLLSLSVFLYIGSFLPVEGKSDGGTLILTGGGFLLVGIALFFYSRAIAIQKKLNEHEDIRK</sequence>
<organism evidence="2 3">
    <name type="scientific">Guptibacillus hwajinpoensis</name>
    <dbReference type="NCBI Taxonomy" id="208199"/>
    <lineage>
        <taxon>Bacteria</taxon>
        <taxon>Bacillati</taxon>
        <taxon>Bacillota</taxon>
        <taxon>Bacilli</taxon>
        <taxon>Bacillales</taxon>
        <taxon>Guptibacillaceae</taxon>
        <taxon>Guptibacillus</taxon>
    </lineage>
</organism>
<dbReference type="Proteomes" id="UP000310541">
    <property type="component" value="Unassembled WGS sequence"/>
</dbReference>
<feature type="transmembrane region" description="Helical" evidence="1">
    <location>
        <begin position="20"/>
        <end position="39"/>
    </location>
</feature>
<keyword evidence="1" id="KW-0472">Membrane</keyword>
<protein>
    <recommendedName>
        <fullName evidence="4">YrhC family protein</fullName>
    </recommendedName>
</protein>
<gene>
    <name evidence="2" type="ORF">FBF83_13345</name>
</gene>
<keyword evidence="1" id="KW-1133">Transmembrane helix</keyword>
<evidence type="ECO:0008006" key="4">
    <source>
        <dbReference type="Google" id="ProtNLM"/>
    </source>
</evidence>
<evidence type="ECO:0000256" key="1">
    <source>
        <dbReference type="SAM" id="Phobius"/>
    </source>
</evidence>
<dbReference type="AlphaFoldDB" id="A0A4U1MGZ2"/>
<name>A0A4U1MGZ2_9BACL</name>
<comment type="caution">
    <text evidence="2">The sequence shown here is derived from an EMBL/GenBank/DDBJ whole genome shotgun (WGS) entry which is preliminary data.</text>
</comment>
<accession>A0A4U1MGZ2</accession>
<proteinExistence type="predicted"/>
<dbReference type="EMBL" id="SWFM01000003">
    <property type="protein sequence ID" value="TKD70223.1"/>
    <property type="molecule type" value="Genomic_DNA"/>
</dbReference>